<proteinExistence type="predicted"/>
<dbReference type="OrthoDB" id="6457937at2"/>
<dbReference type="AlphaFoldDB" id="A0A1C3W9Z2"/>
<dbReference type="InterPro" id="IPR025337">
    <property type="entry name" value="Questin_oxidase-like"/>
</dbReference>
<dbReference type="RefSeq" id="WP_037200109.1">
    <property type="nucleotide sequence ID" value="NZ_FMAF01000009.1"/>
</dbReference>
<accession>A0A1C3W9Z2</accession>
<evidence type="ECO:0000313" key="3">
    <source>
        <dbReference type="Proteomes" id="UP000199205"/>
    </source>
</evidence>
<evidence type="ECO:0000313" key="2">
    <source>
        <dbReference type="EMBL" id="SCB36987.1"/>
    </source>
</evidence>
<reference evidence="3" key="1">
    <citation type="submission" date="2016-08" db="EMBL/GenBank/DDBJ databases">
        <authorList>
            <person name="Varghese N."/>
            <person name="Submissions Spin"/>
        </authorList>
    </citation>
    <scope>NUCLEOTIDE SEQUENCE [LARGE SCALE GENOMIC DNA]</scope>
    <source>
        <strain evidence="3">P1-7</strain>
    </source>
</reference>
<organism evidence="2 3">
    <name type="scientific">Rhizobium lusitanum</name>
    <dbReference type="NCBI Taxonomy" id="293958"/>
    <lineage>
        <taxon>Bacteria</taxon>
        <taxon>Pseudomonadati</taxon>
        <taxon>Pseudomonadota</taxon>
        <taxon>Alphaproteobacteria</taxon>
        <taxon>Hyphomicrobiales</taxon>
        <taxon>Rhizobiaceae</taxon>
        <taxon>Rhizobium/Agrobacterium group</taxon>
        <taxon>Rhizobium</taxon>
    </lineage>
</organism>
<dbReference type="PANTHER" id="PTHR35870">
    <property type="entry name" value="PROTEIN, PUTATIVE (AFU_ORTHOLOGUE AFUA_5G03330)-RELATED"/>
    <property type="match status" value="1"/>
</dbReference>
<dbReference type="GO" id="GO:0016491">
    <property type="term" value="F:oxidoreductase activity"/>
    <property type="evidence" value="ECO:0007669"/>
    <property type="project" value="UniProtKB-KW"/>
</dbReference>
<dbReference type="PANTHER" id="PTHR35870:SF1">
    <property type="entry name" value="PROTEIN, PUTATIVE (AFU_ORTHOLOGUE AFUA_5G03330)-RELATED"/>
    <property type="match status" value="1"/>
</dbReference>
<dbReference type="EMBL" id="FMAF01000009">
    <property type="protein sequence ID" value="SCB36987.1"/>
    <property type="molecule type" value="Genomic_DNA"/>
</dbReference>
<name>A0A1C3W9Z2_9HYPH</name>
<dbReference type="Proteomes" id="UP000199205">
    <property type="component" value="Unassembled WGS sequence"/>
</dbReference>
<evidence type="ECO:0008006" key="4">
    <source>
        <dbReference type="Google" id="ProtNLM"/>
    </source>
</evidence>
<protein>
    <recommendedName>
        <fullName evidence="4">DUF4243 domain-containing protein</fullName>
    </recommendedName>
</protein>
<sequence length="349" mass="38948">MVPKESTSDELETLLAGMPAWGSEFSRTFANHAPMVLVALDRIGGGPAQLRRFFHHYRDAKQLLPFAQPLKRLDGKSWKAAIGMREREPDLRVFFADEVTRLGIHGALELYLPDLADGVAASAFHALMRSAYGVLRADETDVAIALAYWAATYLPLPEAQGTSPITRDPAEVLALTAAIKPLHGMELHDLLWQNIRDAGSVPEFAPVVDWLDIGPDTMEKMAATALAIFAATQHFAALHIITGLHWIRLLEPHCDEATLRRMMRVFWQGIAALMGELGFPEMPDRAIVDRWRHIHVPDWPEMHAIAAQSYDEHDISLAFSASEEMKVYGDPLYRVVVARRLGLIGDYTK</sequence>
<gene>
    <name evidence="2" type="ORF">GA0061101_109148</name>
</gene>
<evidence type="ECO:0000256" key="1">
    <source>
        <dbReference type="ARBA" id="ARBA00023002"/>
    </source>
</evidence>
<keyword evidence="1" id="KW-0560">Oxidoreductase</keyword>
<dbReference type="Pfam" id="PF14027">
    <property type="entry name" value="Questin_oxidase"/>
    <property type="match status" value="1"/>
</dbReference>